<protein>
    <submittedName>
        <fullName evidence="2">Uncharacterized protein</fullName>
    </submittedName>
</protein>
<reference evidence="2 3" key="1">
    <citation type="journal article" date="2015" name="Sci. Rep.">
        <title>Chromosome-level genome map provides insights into diverse defense mechanisms in the medicinal fungus Ganoderma sinense.</title>
        <authorList>
            <person name="Zhu Y."/>
            <person name="Xu J."/>
            <person name="Sun C."/>
            <person name="Zhou S."/>
            <person name="Xu H."/>
            <person name="Nelson D.R."/>
            <person name="Qian J."/>
            <person name="Song J."/>
            <person name="Luo H."/>
            <person name="Xiang L."/>
            <person name="Li Y."/>
            <person name="Xu Z."/>
            <person name="Ji A."/>
            <person name="Wang L."/>
            <person name="Lu S."/>
            <person name="Hayward A."/>
            <person name="Sun W."/>
            <person name="Li X."/>
            <person name="Schwartz D.C."/>
            <person name="Wang Y."/>
            <person name="Chen S."/>
        </authorList>
    </citation>
    <scope>NUCLEOTIDE SEQUENCE [LARGE SCALE GENOMIC DNA]</scope>
    <source>
        <strain evidence="2 3">ZZ0214-1</strain>
    </source>
</reference>
<keyword evidence="1" id="KW-0472">Membrane</keyword>
<comment type="caution">
    <text evidence="2">The sequence shown here is derived from an EMBL/GenBank/DDBJ whole genome shotgun (WGS) entry which is preliminary data.</text>
</comment>
<evidence type="ECO:0000256" key="1">
    <source>
        <dbReference type="SAM" id="Phobius"/>
    </source>
</evidence>
<dbReference type="EMBL" id="AYKW01000023">
    <property type="protein sequence ID" value="PIL29231.1"/>
    <property type="molecule type" value="Genomic_DNA"/>
</dbReference>
<accession>A0A2G8S642</accession>
<proteinExistence type="predicted"/>
<organism evidence="2 3">
    <name type="scientific">Ganoderma sinense ZZ0214-1</name>
    <dbReference type="NCBI Taxonomy" id="1077348"/>
    <lineage>
        <taxon>Eukaryota</taxon>
        <taxon>Fungi</taxon>
        <taxon>Dikarya</taxon>
        <taxon>Basidiomycota</taxon>
        <taxon>Agaricomycotina</taxon>
        <taxon>Agaricomycetes</taxon>
        <taxon>Polyporales</taxon>
        <taxon>Polyporaceae</taxon>
        <taxon>Ganoderma</taxon>
    </lineage>
</organism>
<keyword evidence="1" id="KW-0812">Transmembrane</keyword>
<keyword evidence="3" id="KW-1185">Reference proteome</keyword>
<dbReference type="AlphaFoldDB" id="A0A2G8S642"/>
<dbReference type="Proteomes" id="UP000230002">
    <property type="component" value="Unassembled WGS sequence"/>
</dbReference>
<sequence length="105" mass="11980">MRGRRMFVLVLPAPCISMCVVFVSRCLYLFSGRTTPAHYSVQIVAFDCGICVGLTNHPHSVYWFVALQLVYTSIYLVDPLVYCYIQDERPRRVMVLGRDQATADV</sequence>
<evidence type="ECO:0000313" key="2">
    <source>
        <dbReference type="EMBL" id="PIL29231.1"/>
    </source>
</evidence>
<keyword evidence="1" id="KW-1133">Transmembrane helix</keyword>
<feature type="transmembrane region" description="Helical" evidence="1">
    <location>
        <begin position="62"/>
        <end position="85"/>
    </location>
</feature>
<feature type="transmembrane region" description="Helical" evidence="1">
    <location>
        <begin position="7"/>
        <end position="30"/>
    </location>
</feature>
<evidence type="ECO:0000313" key="3">
    <source>
        <dbReference type="Proteomes" id="UP000230002"/>
    </source>
</evidence>
<gene>
    <name evidence="2" type="ORF">GSI_09280</name>
</gene>
<name>A0A2G8S642_9APHY</name>